<feature type="transmembrane region" description="Helical" evidence="1">
    <location>
        <begin position="38"/>
        <end position="59"/>
    </location>
</feature>
<feature type="transmembrane region" description="Helical" evidence="1">
    <location>
        <begin position="111"/>
        <end position="132"/>
    </location>
</feature>
<sequence>MNRKIITQFTALTFGIALILWGICILLGQFGITIENNYWMYIPYLLGGFSPTIASYITLKKSNEITGFKEWIKNVFTFKSPIRFYLLVIILNAVYLIPQIIINGTEGMNPLYLLIILPPLMLFGGGMEEAGWRYILQPELDKKYGYILSSSIVAVIWSVWHLPLFFIPGTVQNRSNFWLFAICVIGLAFALGAIRKISDNVFLCILFHCLINAGSVTFNIPDTLSGNLITTILLIVFSVTAVSIHEKNRS</sequence>
<keyword evidence="4" id="KW-1185">Reference proteome</keyword>
<dbReference type="Proteomes" id="UP000295718">
    <property type="component" value="Unassembled WGS sequence"/>
</dbReference>
<dbReference type="GO" id="GO:0080120">
    <property type="term" value="P:CAAX-box protein maturation"/>
    <property type="evidence" value="ECO:0007669"/>
    <property type="project" value="UniProtKB-ARBA"/>
</dbReference>
<evidence type="ECO:0000313" key="4">
    <source>
        <dbReference type="Proteomes" id="UP000295718"/>
    </source>
</evidence>
<evidence type="ECO:0000313" key="3">
    <source>
        <dbReference type="EMBL" id="TCL54648.1"/>
    </source>
</evidence>
<proteinExistence type="predicted"/>
<feature type="transmembrane region" description="Helical" evidence="1">
    <location>
        <begin position="144"/>
        <end position="165"/>
    </location>
</feature>
<name>A0A4R1QLR8_9FIRM</name>
<accession>A0A4R1QLR8</accession>
<dbReference type="InterPro" id="IPR042150">
    <property type="entry name" value="MmRce1-like"/>
</dbReference>
<dbReference type="PANTHER" id="PTHR35797">
    <property type="entry name" value="PROTEASE-RELATED"/>
    <property type="match status" value="1"/>
</dbReference>
<protein>
    <recommendedName>
        <fullName evidence="2">CAAX prenyl protease 2/Lysostaphin resistance protein A-like domain-containing protein</fullName>
    </recommendedName>
</protein>
<evidence type="ECO:0000259" key="2">
    <source>
        <dbReference type="Pfam" id="PF02517"/>
    </source>
</evidence>
<feature type="domain" description="CAAX prenyl protease 2/Lysostaphin resistance protein A-like" evidence="2">
    <location>
        <begin position="113"/>
        <end position="213"/>
    </location>
</feature>
<dbReference type="GO" id="GO:0004175">
    <property type="term" value="F:endopeptidase activity"/>
    <property type="evidence" value="ECO:0007669"/>
    <property type="project" value="UniProtKB-ARBA"/>
</dbReference>
<keyword evidence="1" id="KW-0472">Membrane</keyword>
<organism evidence="3 4">
    <name type="scientific">Kineothrix alysoides</name>
    <dbReference type="NCBI Taxonomy" id="1469948"/>
    <lineage>
        <taxon>Bacteria</taxon>
        <taxon>Bacillati</taxon>
        <taxon>Bacillota</taxon>
        <taxon>Clostridia</taxon>
        <taxon>Lachnospirales</taxon>
        <taxon>Lachnospiraceae</taxon>
        <taxon>Kineothrix</taxon>
    </lineage>
</organism>
<keyword evidence="1" id="KW-0812">Transmembrane</keyword>
<reference evidence="3 4" key="1">
    <citation type="submission" date="2019-03" db="EMBL/GenBank/DDBJ databases">
        <title>Genomic Encyclopedia of Type Strains, Phase IV (KMG-IV): sequencing the most valuable type-strain genomes for metagenomic binning, comparative biology and taxonomic classification.</title>
        <authorList>
            <person name="Goeker M."/>
        </authorList>
    </citation>
    <scope>NUCLEOTIDE SEQUENCE [LARGE SCALE GENOMIC DNA]</scope>
    <source>
        <strain evidence="3 4">DSM 100556</strain>
    </source>
</reference>
<evidence type="ECO:0000256" key="1">
    <source>
        <dbReference type="SAM" id="Phobius"/>
    </source>
</evidence>
<dbReference type="RefSeq" id="WP_051869737.1">
    <property type="nucleotide sequence ID" value="NZ_JPNB01000002.1"/>
</dbReference>
<dbReference type="AlphaFoldDB" id="A0A4R1QLR8"/>
<keyword evidence="1" id="KW-1133">Transmembrane helix</keyword>
<dbReference type="PANTHER" id="PTHR35797:SF1">
    <property type="entry name" value="PROTEASE"/>
    <property type="match status" value="1"/>
</dbReference>
<comment type="caution">
    <text evidence="3">The sequence shown here is derived from an EMBL/GenBank/DDBJ whole genome shotgun (WGS) entry which is preliminary data.</text>
</comment>
<feature type="transmembrane region" description="Helical" evidence="1">
    <location>
        <begin position="201"/>
        <end position="220"/>
    </location>
</feature>
<dbReference type="InterPro" id="IPR003675">
    <property type="entry name" value="Rce1/LyrA-like_dom"/>
</dbReference>
<dbReference type="STRING" id="1469948.GCA_000732725_03346"/>
<dbReference type="Pfam" id="PF02517">
    <property type="entry name" value="Rce1-like"/>
    <property type="match status" value="1"/>
</dbReference>
<dbReference type="EMBL" id="SLUO01000019">
    <property type="protein sequence ID" value="TCL54648.1"/>
    <property type="molecule type" value="Genomic_DNA"/>
</dbReference>
<gene>
    <name evidence="3" type="ORF">EDD76_11973</name>
</gene>
<feature type="transmembrane region" description="Helical" evidence="1">
    <location>
        <begin position="226"/>
        <end position="244"/>
    </location>
</feature>
<feature type="transmembrane region" description="Helical" evidence="1">
    <location>
        <begin position="12"/>
        <end position="32"/>
    </location>
</feature>
<dbReference type="OrthoDB" id="9777755at2"/>
<feature type="transmembrane region" description="Helical" evidence="1">
    <location>
        <begin position="84"/>
        <end position="105"/>
    </location>
</feature>
<feature type="transmembrane region" description="Helical" evidence="1">
    <location>
        <begin position="177"/>
        <end position="194"/>
    </location>
</feature>